<dbReference type="AlphaFoldDB" id="A0A9D3Y9B8"/>
<evidence type="ECO:0000313" key="2">
    <source>
        <dbReference type="Proteomes" id="UP000828390"/>
    </source>
</evidence>
<accession>A0A9D3Y9B8</accession>
<dbReference type="Proteomes" id="UP000828390">
    <property type="component" value="Unassembled WGS sequence"/>
</dbReference>
<gene>
    <name evidence="1" type="ORF">DPMN_083110</name>
</gene>
<protein>
    <submittedName>
        <fullName evidence="1">Uncharacterized protein</fullName>
    </submittedName>
</protein>
<proteinExistence type="predicted"/>
<dbReference type="EMBL" id="JAIWYP010000016">
    <property type="protein sequence ID" value="KAH3695652.1"/>
    <property type="molecule type" value="Genomic_DNA"/>
</dbReference>
<comment type="caution">
    <text evidence="1">The sequence shown here is derived from an EMBL/GenBank/DDBJ whole genome shotgun (WGS) entry which is preliminary data.</text>
</comment>
<sequence>MAEWSPGEPGKEIAHCSFDLFKEGTEPFLEVFDMDSFDTFCHEDLVKQHV</sequence>
<evidence type="ECO:0000313" key="1">
    <source>
        <dbReference type="EMBL" id="KAH3695652.1"/>
    </source>
</evidence>
<reference evidence="1" key="1">
    <citation type="journal article" date="2019" name="bioRxiv">
        <title>The Genome of the Zebra Mussel, Dreissena polymorpha: A Resource for Invasive Species Research.</title>
        <authorList>
            <person name="McCartney M.A."/>
            <person name="Auch B."/>
            <person name="Kono T."/>
            <person name="Mallez S."/>
            <person name="Zhang Y."/>
            <person name="Obille A."/>
            <person name="Becker A."/>
            <person name="Abrahante J.E."/>
            <person name="Garbe J."/>
            <person name="Badalamenti J.P."/>
            <person name="Herman A."/>
            <person name="Mangelson H."/>
            <person name="Liachko I."/>
            <person name="Sullivan S."/>
            <person name="Sone E.D."/>
            <person name="Koren S."/>
            <person name="Silverstein K.A.T."/>
            <person name="Beckman K.B."/>
            <person name="Gohl D.M."/>
        </authorList>
    </citation>
    <scope>NUCLEOTIDE SEQUENCE</scope>
    <source>
        <strain evidence="1">Duluth1</strain>
        <tissue evidence="1">Whole animal</tissue>
    </source>
</reference>
<keyword evidence="2" id="KW-1185">Reference proteome</keyword>
<organism evidence="1 2">
    <name type="scientific">Dreissena polymorpha</name>
    <name type="common">Zebra mussel</name>
    <name type="synonym">Mytilus polymorpha</name>
    <dbReference type="NCBI Taxonomy" id="45954"/>
    <lineage>
        <taxon>Eukaryota</taxon>
        <taxon>Metazoa</taxon>
        <taxon>Spiralia</taxon>
        <taxon>Lophotrochozoa</taxon>
        <taxon>Mollusca</taxon>
        <taxon>Bivalvia</taxon>
        <taxon>Autobranchia</taxon>
        <taxon>Heteroconchia</taxon>
        <taxon>Euheterodonta</taxon>
        <taxon>Imparidentia</taxon>
        <taxon>Neoheterodontei</taxon>
        <taxon>Myida</taxon>
        <taxon>Dreissenoidea</taxon>
        <taxon>Dreissenidae</taxon>
        <taxon>Dreissena</taxon>
    </lineage>
</organism>
<name>A0A9D3Y9B8_DREPO</name>
<reference evidence="1" key="2">
    <citation type="submission" date="2020-11" db="EMBL/GenBank/DDBJ databases">
        <authorList>
            <person name="McCartney M.A."/>
            <person name="Auch B."/>
            <person name="Kono T."/>
            <person name="Mallez S."/>
            <person name="Becker A."/>
            <person name="Gohl D.M."/>
            <person name="Silverstein K.A.T."/>
            <person name="Koren S."/>
            <person name="Bechman K.B."/>
            <person name="Herman A."/>
            <person name="Abrahante J.E."/>
            <person name="Garbe J."/>
        </authorList>
    </citation>
    <scope>NUCLEOTIDE SEQUENCE</scope>
    <source>
        <strain evidence="1">Duluth1</strain>
        <tissue evidence="1">Whole animal</tissue>
    </source>
</reference>